<feature type="non-terminal residue" evidence="1">
    <location>
        <position position="107"/>
    </location>
</feature>
<evidence type="ECO:0000313" key="1">
    <source>
        <dbReference type="EMBL" id="KAF9503621.1"/>
    </source>
</evidence>
<dbReference type="EMBL" id="MU129327">
    <property type="protein sequence ID" value="KAF9503621.1"/>
    <property type="molecule type" value="Genomic_DNA"/>
</dbReference>
<evidence type="ECO:0000313" key="2">
    <source>
        <dbReference type="Proteomes" id="UP000886523"/>
    </source>
</evidence>
<name>A0A9P6ADD0_9AGAM</name>
<gene>
    <name evidence="1" type="ORF">BS47DRAFT_1356068</name>
</gene>
<organism evidence="1 2">
    <name type="scientific">Hydnum rufescens UP504</name>
    <dbReference type="NCBI Taxonomy" id="1448309"/>
    <lineage>
        <taxon>Eukaryota</taxon>
        <taxon>Fungi</taxon>
        <taxon>Dikarya</taxon>
        <taxon>Basidiomycota</taxon>
        <taxon>Agaricomycotina</taxon>
        <taxon>Agaricomycetes</taxon>
        <taxon>Cantharellales</taxon>
        <taxon>Hydnaceae</taxon>
        <taxon>Hydnum</taxon>
    </lineage>
</organism>
<dbReference type="Proteomes" id="UP000886523">
    <property type="component" value="Unassembled WGS sequence"/>
</dbReference>
<keyword evidence="2" id="KW-1185">Reference proteome</keyword>
<dbReference type="AlphaFoldDB" id="A0A9P6ADD0"/>
<sequence length="107" mass="11854">MLYRNEGELIQAGDRAPGGPNLVLAPTSTQDILHGLGKYNKDGDGLVDLYLVLPENTVHLMRVQGECAWCARRYTQGHVWIQRAYDVDATQARKASPSVIIISPDTY</sequence>
<comment type="caution">
    <text evidence="1">The sequence shown here is derived from an EMBL/GenBank/DDBJ whole genome shotgun (WGS) entry which is preliminary data.</text>
</comment>
<protein>
    <submittedName>
        <fullName evidence="1">Uncharacterized protein</fullName>
    </submittedName>
</protein>
<proteinExistence type="predicted"/>
<accession>A0A9P6ADD0</accession>
<reference evidence="1" key="1">
    <citation type="journal article" date="2020" name="Nat. Commun.">
        <title>Large-scale genome sequencing of mycorrhizal fungi provides insights into the early evolution of symbiotic traits.</title>
        <authorList>
            <person name="Miyauchi S."/>
            <person name="Kiss E."/>
            <person name="Kuo A."/>
            <person name="Drula E."/>
            <person name="Kohler A."/>
            <person name="Sanchez-Garcia M."/>
            <person name="Morin E."/>
            <person name="Andreopoulos B."/>
            <person name="Barry K.W."/>
            <person name="Bonito G."/>
            <person name="Buee M."/>
            <person name="Carver A."/>
            <person name="Chen C."/>
            <person name="Cichocki N."/>
            <person name="Clum A."/>
            <person name="Culley D."/>
            <person name="Crous P.W."/>
            <person name="Fauchery L."/>
            <person name="Girlanda M."/>
            <person name="Hayes R.D."/>
            <person name="Keri Z."/>
            <person name="LaButti K."/>
            <person name="Lipzen A."/>
            <person name="Lombard V."/>
            <person name="Magnuson J."/>
            <person name="Maillard F."/>
            <person name="Murat C."/>
            <person name="Nolan M."/>
            <person name="Ohm R.A."/>
            <person name="Pangilinan J."/>
            <person name="Pereira M.F."/>
            <person name="Perotto S."/>
            <person name="Peter M."/>
            <person name="Pfister S."/>
            <person name="Riley R."/>
            <person name="Sitrit Y."/>
            <person name="Stielow J.B."/>
            <person name="Szollosi G."/>
            <person name="Zifcakova L."/>
            <person name="Stursova M."/>
            <person name="Spatafora J.W."/>
            <person name="Tedersoo L."/>
            <person name="Vaario L.M."/>
            <person name="Yamada A."/>
            <person name="Yan M."/>
            <person name="Wang P."/>
            <person name="Xu J."/>
            <person name="Bruns T."/>
            <person name="Baldrian P."/>
            <person name="Vilgalys R."/>
            <person name="Dunand C."/>
            <person name="Henrissat B."/>
            <person name="Grigoriev I.V."/>
            <person name="Hibbett D."/>
            <person name="Nagy L.G."/>
            <person name="Martin F.M."/>
        </authorList>
    </citation>
    <scope>NUCLEOTIDE SEQUENCE</scope>
    <source>
        <strain evidence="1">UP504</strain>
    </source>
</reference>